<organism evidence="1 2">
    <name type="scientific">Roseivirga spongicola</name>
    <dbReference type="NCBI Taxonomy" id="333140"/>
    <lineage>
        <taxon>Bacteria</taxon>
        <taxon>Pseudomonadati</taxon>
        <taxon>Bacteroidota</taxon>
        <taxon>Cytophagia</taxon>
        <taxon>Cytophagales</taxon>
        <taxon>Roseivirgaceae</taxon>
        <taxon>Roseivirga</taxon>
    </lineage>
</organism>
<comment type="caution">
    <text evidence="1">The sequence shown here is derived from an EMBL/GenBank/DDBJ whole genome shotgun (WGS) entry which is preliminary data.</text>
</comment>
<name>A0A150XAW4_9BACT</name>
<proteinExistence type="predicted"/>
<evidence type="ECO:0000313" key="2">
    <source>
        <dbReference type="Proteomes" id="UP000075606"/>
    </source>
</evidence>
<dbReference type="RefSeq" id="WP_068219883.1">
    <property type="nucleotide sequence ID" value="NZ_CP139724.1"/>
</dbReference>
<gene>
    <name evidence="1" type="ORF">AWW68_08495</name>
</gene>
<protein>
    <recommendedName>
        <fullName evidence="3">Universal stress protein</fullName>
    </recommendedName>
</protein>
<evidence type="ECO:0000313" key="1">
    <source>
        <dbReference type="EMBL" id="KYG75858.1"/>
    </source>
</evidence>
<dbReference type="EMBL" id="LRPC01000012">
    <property type="protein sequence ID" value="KYG75858.1"/>
    <property type="molecule type" value="Genomic_DNA"/>
</dbReference>
<sequence length="259" mass="29418">MKQTILLASASQANLIPLLESTEGVLAPINQKYCKVFFIEQLEKAHVSSGAQTSKKVSESLDSQVEYEMGVEEYTKSHGIEVETLKKVETETLISESSVADLMVIDLQSAQHKSAPDWLNYLIEFSACPLLLLPGNVDVECLVAAHDASQETVKMMKGFLKLFNEDLRNLPLSLLMSDPESELEMEREKVFIKYLKVYFQNIGAQHLYDEAFPSLFRYVQNECDKPMLIVNTDLGRQILESTEQFETQILEHPIFIFKD</sequence>
<keyword evidence="2" id="KW-1185">Reference proteome</keyword>
<evidence type="ECO:0008006" key="3">
    <source>
        <dbReference type="Google" id="ProtNLM"/>
    </source>
</evidence>
<reference evidence="1 2" key="1">
    <citation type="submission" date="2016-01" db="EMBL/GenBank/DDBJ databases">
        <title>Genome sequencing of Roseivirga spongicola UST030701-084.</title>
        <authorList>
            <person name="Selvaratnam C."/>
            <person name="Thevarajoo S."/>
            <person name="Goh K.M."/>
            <person name="Ee R."/>
            <person name="Chan K.-G."/>
            <person name="Chong C.S."/>
        </authorList>
    </citation>
    <scope>NUCLEOTIDE SEQUENCE [LARGE SCALE GENOMIC DNA]</scope>
    <source>
        <strain evidence="1 2">UST030701-084</strain>
    </source>
</reference>
<dbReference type="OrthoDB" id="979783at2"/>
<accession>A0A150XAW4</accession>
<dbReference type="STRING" id="333140.AWW68_08495"/>
<dbReference type="Proteomes" id="UP000075606">
    <property type="component" value="Unassembled WGS sequence"/>
</dbReference>
<dbReference type="AlphaFoldDB" id="A0A150XAW4"/>